<dbReference type="Gene3D" id="3.90.940.20">
    <property type="entry name" value="RPB5-like RNA polymerase subunit"/>
    <property type="match status" value="1"/>
</dbReference>
<accession>A0A6C0FCZ4</accession>
<dbReference type="PANTHER" id="PTHR10535:SF0">
    <property type="entry name" value="DNA-DIRECTED RNA POLYMERASES I, II, AND III SUBUNIT RPABC1"/>
    <property type="match status" value="1"/>
</dbReference>
<feature type="domain" description="RNA polymerase subunit H/Rpb5 C-terminal" evidence="2">
    <location>
        <begin position="138"/>
        <end position="211"/>
    </location>
</feature>
<dbReference type="PANTHER" id="PTHR10535">
    <property type="entry name" value="DNA-DIRECTED RNA POLYMERASES I, II, AND III SUBUNIT RPABC1"/>
    <property type="match status" value="1"/>
</dbReference>
<dbReference type="GO" id="GO:0006362">
    <property type="term" value="P:transcription elongation by RNA polymerase I"/>
    <property type="evidence" value="ECO:0007669"/>
    <property type="project" value="TreeGrafter"/>
</dbReference>
<sequence length="212" mass="24545">MQNNSSLISSIHTSRETLLDLMSVQGYDVSEYKDSTLTETNAKYVNEQLDMLFDKSIKEDGTIHKTYVNYHLNKSLRPPYIHDLIDDLFNIEEVLNKKDTLVIVVKEDPHDTIINTLKHLWEREGYFVIVHSIKRLQYNLLNHSLVPPHRIINDAELVELKQKFNMKTTADLPDISRFDPVSLAIGMRPGQVCEIIRPSKTSIKGTYYRVCV</sequence>
<dbReference type="SUPFAM" id="SSF55287">
    <property type="entry name" value="RPB5-like RNA polymerase subunit"/>
    <property type="match status" value="1"/>
</dbReference>
<dbReference type="EMBL" id="MN738836">
    <property type="protein sequence ID" value="QHT38884.1"/>
    <property type="molecule type" value="Genomic_DNA"/>
</dbReference>
<dbReference type="InterPro" id="IPR035913">
    <property type="entry name" value="RPB5-like_sf"/>
</dbReference>
<dbReference type="PIRSF" id="PIRSF000747">
    <property type="entry name" value="RPB5"/>
    <property type="match status" value="1"/>
</dbReference>
<keyword evidence="1" id="KW-0804">Transcription</keyword>
<dbReference type="InterPro" id="IPR000783">
    <property type="entry name" value="RNA_pol_subH/Rpb5_C"/>
</dbReference>
<dbReference type="GO" id="GO:0042797">
    <property type="term" value="P:tRNA transcription by RNA polymerase III"/>
    <property type="evidence" value="ECO:0007669"/>
    <property type="project" value="TreeGrafter"/>
</dbReference>
<evidence type="ECO:0000259" key="2">
    <source>
        <dbReference type="Pfam" id="PF01191"/>
    </source>
</evidence>
<dbReference type="GO" id="GO:0003677">
    <property type="term" value="F:DNA binding"/>
    <property type="evidence" value="ECO:0007669"/>
    <property type="project" value="InterPro"/>
</dbReference>
<protein>
    <recommendedName>
        <fullName evidence="2">RNA polymerase subunit H/Rpb5 C-terminal domain-containing protein</fullName>
    </recommendedName>
</protein>
<organism evidence="3">
    <name type="scientific">viral metagenome</name>
    <dbReference type="NCBI Taxonomy" id="1070528"/>
    <lineage>
        <taxon>unclassified sequences</taxon>
        <taxon>metagenomes</taxon>
        <taxon>organismal metagenomes</taxon>
    </lineage>
</organism>
<evidence type="ECO:0000313" key="3">
    <source>
        <dbReference type="EMBL" id="QHT38884.1"/>
    </source>
</evidence>
<reference evidence="3" key="1">
    <citation type="journal article" date="2020" name="Nature">
        <title>Giant virus diversity and host interactions through global metagenomics.</title>
        <authorList>
            <person name="Schulz F."/>
            <person name="Roux S."/>
            <person name="Paez-Espino D."/>
            <person name="Jungbluth S."/>
            <person name="Walsh D.A."/>
            <person name="Denef V.J."/>
            <person name="McMahon K.D."/>
            <person name="Konstantinidis K.T."/>
            <person name="Eloe-Fadrosh E.A."/>
            <person name="Kyrpides N.C."/>
            <person name="Woyke T."/>
        </authorList>
    </citation>
    <scope>NUCLEOTIDE SEQUENCE</scope>
    <source>
        <strain evidence="3">GVMAG-S-ERX556106-38</strain>
    </source>
</reference>
<dbReference type="AlphaFoldDB" id="A0A6C0FCZ4"/>
<dbReference type="GO" id="GO:0003899">
    <property type="term" value="F:DNA-directed RNA polymerase activity"/>
    <property type="evidence" value="ECO:0007669"/>
    <property type="project" value="InterPro"/>
</dbReference>
<dbReference type="GO" id="GO:0005666">
    <property type="term" value="C:RNA polymerase III complex"/>
    <property type="evidence" value="ECO:0007669"/>
    <property type="project" value="TreeGrafter"/>
</dbReference>
<name>A0A6C0FCZ4_9ZZZZ</name>
<dbReference type="GO" id="GO:0006366">
    <property type="term" value="P:transcription by RNA polymerase II"/>
    <property type="evidence" value="ECO:0007669"/>
    <property type="project" value="TreeGrafter"/>
</dbReference>
<evidence type="ECO:0000256" key="1">
    <source>
        <dbReference type="ARBA" id="ARBA00023163"/>
    </source>
</evidence>
<dbReference type="InterPro" id="IPR014381">
    <property type="entry name" value="Arch_Rpo5/euc_Rpb5"/>
</dbReference>
<dbReference type="Pfam" id="PF01191">
    <property type="entry name" value="RNA_pol_Rpb5_C"/>
    <property type="match status" value="1"/>
</dbReference>
<dbReference type="GO" id="GO:0005665">
    <property type="term" value="C:RNA polymerase II, core complex"/>
    <property type="evidence" value="ECO:0007669"/>
    <property type="project" value="TreeGrafter"/>
</dbReference>
<dbReference type="GO" id="GO:0005736">
    <property type="term" value="C:RNA polymerase I complex"/>
    <property type="evidence" value="ECO:0007669"/>
    <property type="project" value="TreeGrafter"/>
</dbReference>
<proteinExistence type="predicted"/>